<accession>A0A5N8W674</accession>
<dbReference type="InterPro" id="IPR025334">
    <property type="entry name" value="DUF4240"/>
</dbReference>
<organism evidence="3 4">
    <name type="scientific">Streptomyces phyllanthi</name>
    <dbReference type="NCBI Taxonomy" id="1803180"/>
    <lineage>
        <taxon>Bacteria</taxon>
        <taxon>Bacillati</taxon>
        <taxon>Actinomycetota</taxon>
        <taxon>Actinomycetes</taxon>
        <taxon>Kitasatosporales</taxon>
        <taxon>Streptomycetaceae</taxon>
        <taxon>Streptomyces</taxon>
    </lineage>
</organism>
<protein>
    <submittedName>
        <fullName evidence="3">DUF4240 domain-containing protein</fullName>
    </submittedName>
</protein>
<evidence type="ECO:0000259" key="2">
    <source>
        <dbReference type="Pfam" id="PF14024"/>
    </source>
</evidence>
<name>A0A5N8W674_9ACTN</name>
<dbReference type="Pfam" id="PF14024">
    <property type="entry name" value="DUF4240"/>
    <property type="match status" value="1"/>
</dbReference>
<dbReference type="EMBL" id="VJZE01000118">
    <property type="protein sequence ID" value="MPY41848.1"/>
    <property type="molecule type" value="Genomic_DNA"/>
</dbReference>
<feature type="region of interest" description="Disordered" evidence="1">
    <location>
        <begin position="151"/>
        <end position="207"/>
    </location>
</feature>
<dbReference type="AlphaFoldDB" id="A0A5N8W674"/>
<dbReference type="OrthoDB" id="6200718at2"/>
<dbReference type="Proteomes" id="UP000326979">
    <property type="component" value="Unassembled WGS sequence"/>
</dbReference>
<sequence>MDDETFWHLIEGCRQQTQDPDERLAWLGERLARGPESEIVGFRICLHRVLAPTFTWDLWAAADRIMGWSSDDVFFGFRLWLVGMGRDTFERVARDPDGLADVPEVRRLAGRSPWDWEDEECPDWEELDYVAEQAFTEVTGGSEEDFYAAFEEREDEEREDEEREGEDCEPLEPAGERWDGDDDEQAARRLPRLGALFPGSKASAGAP</sequence>
<comment type="caution">
    <text evidence="3">The sequence shown here is derived from an EMBL/GenBank/DDBJ whole genome shotgun (WGS) entry which is preliminary data.</text>
</comment>
<dbReference type="RefSeq" id="WP_152785651.1">
    <property type="nucleotide sequence ID" value="NZ_BAABEQ010000047.1"/>
</dbReference>
<proteinExistence type="predicted"/>
<evidence type="ECO:0000256" key="1">
    <source>
        <dbReference type="SAM" id="MobiDB-lite"/>
    </source>
</evidence>
<feature type="domain" description="DUF4240" evidence="2">
    <location>
        <begin position="1"/>
        <end position="136"/>
    </location>
</feature>
<keyword evidence="4" id="KW-1185">Reference proteome</keyword>
<reference evidence="3 4" key="1">
    <citation type="submission" date="2019-07" db="EMBL/GenBank/DDBJ databases">
        <title>New species of Amycolatopsis and Streptomyces.</title>
        <authorList>
            <person name="Duangmal K."/>
            <person name="Teo W.F.A."/>
            <person name="Lipun K."/>
        </authorList>
    </citation>
    <scope>NUCLEOTIDE SEQUENCE [LARGE SCALE GENOMIC DNA]</scope>
    <source>
        <strain evidence="3 4">TISTR 2346</strain>
    </source>
</reference>
<gene>
    <name evidence="3" type="ORF">FNH04_18645</name>
</gene>
<evidence type="ECO:0000313" key="3">
    <source>
        <dbReference type="EMBL" id="MPY41848.1"/>
    </source>
</evidence>
<feature type="compositionally biased region" description="Acidic residues" evidence="1">
    <location>
        <begin position="151"/>
        <end position="170"/>
    </location>
</feature>
<evidence type="ECO:0000313" key="4">
    <source>
        <dbReference type="Proteomes" id="UP000326979"/>
    </source>
</evidence>